<keyword evidence="2" id="KW-1185">Reference proteome</keyword>
<name>A0ABQ5H310_9ASTR</name>
<reference evidence="1" key="1">
    <citation type="journal article" date="2022" name="Int. J. Mol. Sci.">
        <title>Draft Genome of Tanacetum Coccineum: Genomic Comparison of Closely Related Tanacetum-Family Plants.</title>
        <authorList>
            <person name="Yamashiro T."/>
            <person name="Shiraishi A."/>
            <person name="Nakayama K."/>
            <person name="Satake H."/>
        </authorList>
    </citation>
    <scope>NUCLEOTIDE SEQUENCE</scope>
</reference>
<organism evidence="1 2">
    <name type="scientific">Tanacetum coccineum</name>
    <dbReference type="NCBI Taxonomy" id="301880"/>
    <lineage>
        <taxon>Eukaryota</taxon>
        <taxon>Viridiplantae</taxon>
        <taxon>Streptophyta</taxon>
        <taxon>Embryophyta</taxon>
        <taxon>Tracheophyta</taxon>
        <taxon>Spermatophyta</taxon>
        <taxon>Magnoliopsida</taxon>
        <taxon>eudicotyledons</taxon>
        <taxon>Gunneridae</taxon>
        <taxon>Pentapetalae</taxon>
        <taxon>asterids</taxon>
        <taxon>campanulids</taxon>
        <taxon>Asterales</taxon>
        <taxon>Asteraceae</taxon>
        <taxon>Asteroideae</taxon>
        <taxon>Anthemideae</taxon>
        <taxon>Anthemidinae</taxon>
        <taxon>Tanacetum</taxon>
    </lineage>
</organism>
<feature type="non-terminal residue" evidence="1">
    <location>
        <position position="1"/>
    </location>
</feature>
<dbReference type="InterPro" id="IPR015797">
    <property type="entry name" value="NUDIX_hydrolase-like_dom_sf"/>
</dbReference>
<evidence type="ECO:0000313" key="2">
    <source>
        <dbReference type="Proteomes" id="UP001151760"/>
    </source>
</evidence>
<gene>
    <name evidence="1" type="ORF">Tco_1055999</name>
</gene>
<dbReference type="Proteomes" id="UP001151760">
    <property type="component" value="Unassembled WGS sequence"/>
</dbReference>
<dbReference type="Gene3D" id="3.90.79.10">
    <property type="entry name" value="Nucleoside Triphosphate Pyrophosphohydrolase"/>
    <property type="match status" value="1"/>
</dbReference>
<sequence>AEYDRALVSRVAYRDGCLTCQRIPSTTEEISEGAVREVKEEMGVGVKPQMCISIFYLLPNADNALTLFQIDRYRVCRSNGIQIDRYRVCRSNGIQWMPIEEFAAHSALLRDKSRKFI</sequence>
<protein>
    <submittedName>
        <fullName evidence="1">NUDIX hydrolase 8-like protein</fullName>
    </submittedName>
</protein>
<reference evidence="1" key="2">
    <citation type="submission" date="2022-01" db="EMBL/GenBank/DDBJ databases">
        <authorList>
            <person name="Yamashiro T."/>
            <person name="Shiraishi A."/>
            <person name="Satake H."/>
            <person name="Nakayama K."/>
        </authorList>
    </citation>
    <scope>NUCLEOTIDE SEQUENCE</scope>
</reference>
<proteinExistence type="predicted"/>
<comment type="caution">
    <text evidence="1">The sequence shown here is derived from an EMBL/GenBank/DDBJ whole genome shotgun (WGS) entry which is preliminary data.</text>
</comment>
<accession>A0ABQ5H310</accession>
<evidence type="ECO:0000313" key="1">
    <source>
        <dbReference type="EMBL" id="GJT81657.1"/>
    </source>
</evidence>
<dbReference type="EMBL" id="BQNB010019099">
    <property type="protein sequence ID" value="GJT81657.1"/>
    <property type="molecule type" value="Genomic_DNA"/>
</dbReference>
<dbReference type="SUPFAM" id="SSF55811">
    <property type="entry name" value="Nudix"/>
    <property type="match status" value="1"/>
</dbReference>